<organism evidence="1 2">
    <name type="scientific">Mycolicibacterium mageritense</name>
    <name type="common">Mycobacterium mageritense</name>
    <dbReference type="NCBI Taxonomy" id="53462"/>
    <lineage>
        <taxon>Bacteria</taxon>
        <taxon>Bacillati</taxon>
        <taxon>Actinomycetota</taxon>
        <taxon>Actinomycetes</taxon>
        <taxon>Mycobacteriales</taxon>
        <taxon>Mycobacteriaceae</taxon>
        <taxon>Mycolicibacterium</taxon>
    </lineage>
</organism>
<dbReference type="RefSeq" id="WP_036429025.1">
    <property type="nucleotide sequence ID" value="NZ_AP022567.1"/>
</dbReference>
<dbReference type="InterPro" id="IPR023214">
    <property type="entry name" value="HAD_sf"/>
</dbReference>
<dbReference type="Proteomes" id="UP000465622">
    <property type="component" value="Chromosome"/>
</dbReference>
<proteinExistence type="predicted"/>
<dbReference type="Pfam" id="PF00702">
    <property type="entry name" value="Hydrolase"/>
    <property type="match status" value="1"/>
</dbReference>
<dbReference type="Gene3D" id="3.40.50.1000">
    <property type="entry name" value="HAD superfamily/HAD-like"/>
    <property type="match status" value="1"/>
</dbReference>
<gene>
    <name evidence="1" type="ORF">MMAGJ_43700</name>
</gene>
<dbReference type="Gene3D" id="1.10.150.240">
    <property type="entry name" value="Putative phosphatase, domain 2"/>
    <property type="match status" value="1"/>
</dbReference>
<protein>
    <submittedName>
        <fullName evidence="1">Haloacid dehalogenase</fullName>
    </submittedName>
</protein>
<dbReference type="InterPro" id="IPR044999">
    <property type="entry name" value="CbbY-like"/>
</dbReference>
<dbReference type="InterPro" id="IPR036412">
    <property type="entry name" value="HAD-like_sf"/>
</dbReference>
<evidence type="ECO:0000313" key="1">
    <source>
        <dbReference type="EMBL" id="BBX35088.1"/>
    </source>
</evidence>
<dbReference type="PANTHER" id="PTHR42896">
    <property type="entry name" value="XYLULOSE-1,5-BISPHOSPHATE (XUBP) PHOSPHATASE"/>
    <property type="match status" value="1"/>
</dbReference>
<dbReference type="PANTHER" id="PTHR42896:SF2">
    <property type="entry name" value="CBBY-LIKE PROTEIN"/>
    <property type="match status" value="1"/>
</dbReference>
<dbReference type="SUPFAM" id="SSF56784">
    <property type="entry name" value="HAD-like"/>
    <property type="match status" value="1"/>
</dbReference>
<dbReference type="InterPro" id="IPR023198">
    <property type="entry name" value="PGP-like_dom2"/>
</dbReference>
<evidence type="ECO:0000313" key="2">
    <source>
        <dbReference type="Proteomes" id="UP000465622"/>
    </source>
</evidence>
<sequence length="267" mass="28517">MPSPQEKTWRAGRFWWDCPQLGDSGAYPLRAVIFDLDALSDLDLDGHRVVFNAAFAAHGLGIQWSVGRYRQLLALHDERQRVTAELRKRCVGTECDVLTELLADEICATKEQMFDEMILDAGLAPRSGLVDLVMDAFAADIPVGVVSSGRRAWVEPLVRQLVGEGLVERIVTGDDVGDGAEAYRHALWELGVAPHDALGVAGSAAGLRKANAAGLATVLIDPDGVAGGGAAAAAVRADYSGADEALRLATCQRLHAQWWAQHSPSAA</sequence>
<keyword evidence="2" id="KW-1185">Reference proteome</keyword>
<dbReference type="CDD" id="cd07505">
    <property type="entry name" value="HAD_BPGM-like"/>
    <property type="match status" value="1"/>
</dbReference>
<name>A0ABM7HWV3_MYCME</name>
<accession>A0ABM7HWV3</accession>
<reference evidence="1 2" key="1">
    <citation type="journal article" date="2019" name="Emerg. Microbes Infect.">
        <title>Comprehensive subspecies identification of 175 nontuberculous mycobacteria species based on 7547 genomic profiles.</title>
        <authorList>
            <person name="Matsumoto Y."/>
            <person name="Kinjo T."/>
            <person name="Motooka D."/>
            <person name="Nabeya D."/>
            <person name="Jung N."/>
            <person name="Uechi K."/>
            <person name="Horii T."/>
            <person name="Iida T."/>
            <person name="Fujita J."/>
            <person name="Nakamura S."/>
        </authorList>
    </citation>
    <scope>NUCLEOTIDE SEQUENCE [LARGE SCALE GENOMIC DNA]</scope>
    <source>
        <strain evidence="1 2">JCM 12375</strain>
    </source>
</reference>
<dbReference type="EMBL" id="AP022567">
    <property type="protein sequence ID" value="BBX35088.1"/>
    <property type="molecule type" value="Genomic_DNA"/>
</dbReference>